<keyword evidence="1" id="KW-0732">Signal</keyword>
<organism evidence="2 3">
    <name type="scientific">Pseudodesulfovibrio sediminis</name>
    <dbReference type="NCBI Taxonomy" id="2810563"/>
    <lineage>
        <taxon>Bacteria</taxon>
        <taxon>Pseudomonadati</taxon>
        <taxon>Thermodesulfobacteriota</taxon>
        <taxon>Desulfovibrionia</taxon>
        <taxon>Desulfovibrionales</taxon>
        <taxon>Desulfovibrionaceae</taxon>
    </lineage>
</organism>
<dbReference type="RefSeq" id="WP_229596713.1">
    <property type="nucleotide sequence ID" value="NZ_AP024485.1"/>
</dbReference>
<accession>A0ABN6ESS4</accession>
<evidence type="ECO:0000313" key="3">
    <source>
        <dbReference type="Proteomes" id="UP001053296"/>
    </source>
</evidence>
<proteinExistence type="predicted"/>
<name>A0ABN6ESS4_9BACT</name>
<evidence type="ECO:0000313" key="2">
    <source>
        <dbReference type="EMBL" id="BCS88515.1"/>
    </source>
</evidence>
<feature type="signal peptide" evidence="1">
    <location>
        <begin position="1"/>
        <end position="21"/>
    </location>
</feature>
<protein>
    <submittedName>
        <fullName evidence="2">Uncharacterized protein</fullName>
    </submittedName>
</protein>
<reference evidence="2" key="1">
    <citation type="journal article" date="2022" name="Arch. Microbiol.">
        <title>Pseudodesulfovibrio sediminis sp. nov., a mesophilic and neutrophilic sulfate-reducing bacterium isolated from sediment of a brackish lake.</title>
        <authorList>
            <person name="Takahashi A."/>
            <person name="Kojima H."/>
            <person name="Watanabe M."/>
            <person name="Fukui M."/>
        </authorList>
    </citation>
    <scope>NUCLEOTIDE SEQUENCE</scope>
    <source>
        <strain evidence="2">SF6</strain>
    </source>
</reference>
<feature type="chain" id="PRO_5045901239" evidence="1">
    <location>
        <begin position="22"/>
        <end position="312"/>
    </location>
</feature>
<evidence type="ECO:0000256" key="1">
    <source>
        <dbReference type="SAM" id="SignalP"/>
    </source>
</evidence>
<keyword evidence="3" id="KW-1185">Reference proteome</keyword>
<sequence>MIVRLFVIYSFVLVLAVQAMAGPSTPTMNTEPDFLLTAPTKVSKDLQLEAAFGYVGEADFSNGLGSVSVTRASLAADYSIFRLSYVLSNFSWLDTGAVSRTLNSDSSHAPWNVLQDVTLRARFLNEKLGDNWRYWVNGEMTSSFEDEFPGAVGLGFDGGVAYDLWNGWMLGVSAKTIALSALNKDLFGETEFGIAVATSHRALRSTLQALGFREDALDGSDNIGFSFAFSGASKTYRLSSQNPIYRNGYLSLVRSKVGVYMDYKASDNLTMSIGPEYHYDRKYKLYNSTGSYKSSHRLDNTWGGVARVLWKF</sequence>
<gene>
    <name evidence="2" type="ORF">PSDVSF_17570</name>
</gene>
<dbReference type="EMBL" id="AP024485">
    <property type="protein sequence ID" value="BCS88515.1"/>
    <property type="molecule type" value="Genomic_DNA"/>
</dbReference>
<dbReference type="Proteomes" id="UP001053296">
    <property type="component" value="Chromosome"/>
</dbReference>